<protein>
    <submittedName>
        <fullName evidence="1">Uncharacterized protein</fullName>
    </submittedName>
</protein>
<sequence length="171" mass="17712">MLGSDMSELTQTKSRSGVGRPLLWLALLLSVALLGFVTAVAVRNNPIYSDRDANGISKYRFIEECKEAALDAETLSVGAGGQSIPLKTLVTQSRPLATGEHVATLLDAPAAAVVSGTQPVAGGGWTLANLPVTINIVGKTTTALGQLPLQCAYDKKAGKTTAQLQLPGQGQ</sequence>
<accession>A0ABQ3JVC7</accession>
<comment type="caution">
    <text evidence="1">The sequence shown here is derived from an EMBL/GenBank/DDBJ whole genome shotgun (WGS) entry which is preliminary data.</text>
</comment>
<organism evidence="1 2">
    <name type="scientific">Deinococcus metalli</name>
    <dbReference type="NCBI Taxonomy" id="1141878"/>
    <lineage>
        <taxon>Bacteria</taxon>
        <taxon>Thermotogati</taxon>
        <taxon>Deinococcota</taxon>
        <taxon>Deinococci</taxon>
        <taxon>Deinococcales</taxon>
        <taxon>Deinococcaceae</taxon>
        <taxon>Deinococcus</taxon>
    </lineage>
</organism>
<gene>
    <name evidence="1" type="ORF">GCM10017781_46720</name>
</gene>
<reference evidence="2" key="1">
    <citation type="journal article" date="2019" name="Int. J. Syst. Evol. Microbiol.">
        <title>The Global Catalogue of Microorganisms (GCM) 10K type strain sequencing project: providing services to taxonomists for standard genome sequencing and annotation.</title>
        <authorList>
            <consortium name="The Broad Institute Genomics Platform"/>
            <consortium name="The Broad Institute Genome Sequencing Center for Infectious Disease"/>
            <person name="Wu L."/>
            <person name="Ma J."/>
        </authorList>
    </citation>
    <scope>NUCLEOTIDE SEQUENCE [LARGE SCALE GENOMIC DNA]</scope>
    <source>
        <strain evidence="2">CGMCC 1.18437</strain>
    </source>
</reference>
<dbReference type="EMBL" id="BNAJ01000025">
    <property type="protein sequence ID" value="GHF65668.1"/>
    <property type="molecule type" value="Genomic_DNA"/>
</dbReference>
<evidence type="ECO:0000313" key="1">
    <source>
        <dbReference type="EMBL" id="GHF65668.1"/>
    </source>
</evidence>
<proteinExistence type="predicted"/>
<evidence type="ECO:0000313" key="2">
    <source>
        <dbReference type="Proteomes" id="UP000619376"/>
    </source>
</evidence>
<name>A0ABQ3JVC7_9DEIO</name>
<keyword evidence="2" id="KW-1185">Reference proteome</keyword>
<dbReference type="Proteomes" id="UP000619376">
    <property type="component" value="Unassembled WGS sequence"/>
</dbReference>